<reference evidence="1" key="1">
    <citation type="submission" date="2021-06" db="EMBL/GenBank/DDBJ databases">
        <authorList>
            <person name="Kallberg Y."/>
            <person name="Tangrot J."/>
            <person name="Rosling A."/>
        </authorList>
    </citation>
    <scope>NUCLEOTIDE SEQUENCE</scope>
    <source>
        <strain evidence="1">CL551</strain>
    </source>
</reference>
<keyword evidence="2" id="KW-1185">Reference proteome</keyword>
<evidence type="ECO:0000313" key="2">
    <source>
        <dbReference type="Proteomes" id="UP000789342"/>
    </source>
</evidence>
<dbReference type="AlphaFoldDB" id="A0A9N9NUX4"/>
<sequence>VDGHLDYRYVQMYNPGSHHRNYFVSYDGREKYHFKFSPTVWTKDLGCVLGICGNAIGTCGNTCVYADDYNKRYGGPGAISVYFYRARRIQDSIDFPIRERNGVTEDNNGEDSEELEEGEWSYDEVRFEQQILPKFELNQNILVENKLVTNSIWISTKFECEKFPNGVVMPNANILEAIDTFPVAALHLHYRLATNKLPKMIEQYTNRNAGKDVENEWIFDDFFDRQGPTKELTNPLIKQEFSGEGFYVSLMNPDPINNYMNLSTNFEDVEDVKDKQESKVKTSFEQQFEFNKDKVLQEEMNPKLLCKGDTKTRSVDELNRKEGFYAISFNGIDEIKMDEKFHHKENLTPGILNNTIKTYAGEPMLPRFDITSHSRDFES</sequence>
<accession>A0A9N9NUX4</accession>
<feature type="non-terminal residue" evidence="1">
    <location>
        <position position="1"/>
    </location>
</feature>
<dbReference type="Proteomes" id="UP000789342">
    <property type="component" value="Unassembled WGS sequence"/>
</dbReference>
<dbReference type="EMBL" id="CAJVPV010041719">
    <property type="protein sequence ID" value="CAG8762596.1"/>
    <property type="molecule type" value="Genomic_DNA"/>
</dbReference>
<comment type="caution">
    <text evidence="1">The sequence shown here is derived from an EMBL/GenBank/DDBJ whole genome shotgun (WGS) entry which is preliminary data.</text>
</comment>
<protein>
    <submittedName>
        <fullName evidence="1">2256_t:CDS:1</fullName>
    </submittedName>
</protein>
<feature type="non-terminal residue" evidence="1">
    <location>
        <position position="379"/>
    </location>
</feature>
<gene>
    <name evidence="1" type="ORF">AMORRO_LOCUS16032</name>
</gene>
<organism evidence="1 2">
    <name type="scientific">Acaulospora morrowiae</name>
    <dbReference type="NCBI Taxonomy" id="94023"/>
    <lineage>
        <taxon>Eukaryota</taxon>
        <taxon>Fungi</taxon>
        <taxon>Fungi incertae sedis</taxon>
        <taxon>Mucoromycota</taxon>
        <taxon>Glomeromycotina</taxon>
        <taxon>Glomeromycetes</taxon>
        <taxon>Diversisporales</taxon>
        <taxon>Acaulosporaceae</taxon>
        <taxon>Acaulospora</taxon>
    </lineage>
</organism>
<proteinExistence type="predicted"/>
<name>A0A9N9NUX4_9GLOM</name>
<evidence type="ECO:0000313" key="1">
    <source>
        <dbReference type="EMBL" id="CAG8762596.1"/>
    </source>
</evidence>